<dbReference type="STRING" id="173990.SAMN05660691_02731"/>
<dbReference type="InterPro" id="IPR047201">
    <property type="entry name" value="ERI-1_3'hExo-like"/>
</dbReference>
<dbReference type="PANTHER" id="PTHR23044">
    <property type="entry name" value="3'-5' EXONUCLEASE ERI1-RELATED"/>
    <property type="match status" value="1"/>
</dbReference>
<protein>
    <submittedName>
        <fullName evidence="5">Inhibitor of the KinA pathway to sporulation, predicted exonuclease</fullName>
    </submittedName>
</protein>
<dbReference type="Gene3D" id="3.30.420.10">
    <property type="entry name" value="Ribonuclease H-like superfamily/Ribonuclease H"/>
    <property type="match status" value="1"/>
</dbReference>
<organism evidence="5 6">
    <name type="scientific">Rheinheimera pacifica</name>
    <dbReference type="NCBI Taxonomy" id="173990"/>
    <lineage>
        <taxon>Bacteria</taxon>
        <taxon>Pseudomonadati</taxon>
        <taxon>Pseudomonadota</taxon>
        <taxon>Gammaproteobacteria</taxon>
        <taxon>Chromatiales</taxon>
        <taxon>Chromatiaceae</taxon>
        <taxon>Rheinheimera</taxon>
    </lineage>
</organism>
<dbReference type="EMBL" id="FNXF01000010">
    <property type="protein sequence ID" value="SEI00121.1"/>
    <property type="molecule type" value="Genomic_DNA"/>
</dbReference>
<dbReference type="PANTHER" id="PTHR23044:SF61">
    <property type="entry name" value="3'-5' EXORIBONUCLEASE 1-RELATED"/>
    <property type="match status" value="1"/>
</dbReference>
<gene>
    <name evidence="5" type="ORF">SAMN05660691_02731</name>
</gene>
<dbReference type="CDD" id="cd06133">
    <property type="entry name" value="ERI-1_3'hExo_like"/>
    <property type="match status" value="1"/>
</dbReference>
<keyword evidence="2" id="KW-0378">Hydrolase</keyword>
<evidence type="ECO:0000256" key="3">
    <source>
        <dbReference type="ARBA" id="ARBA00022839"/>
    </source>
</evidence>
<dbReference type="InterPro" id="IPR036397">
    <property type="entry name" value="RNaseH_sf"/>
</dbReference>
<dbReference type="GO" id="GO:0000175">
    <property type="term" value="F:3'-5'-RNA exonuclease activity"/>
    <property type="evidence" value="ECO:0007669"/>
    <property type="project" value="InterPro"/>
</dbReference>
<dbReference type="GO" id="GO:0003676">
    <property type="term" value="F:nucleic acid binding"/>
    <property type="evidence" value="ECO:0007669"/>
    <property type="project" value="InterPro"/>
</dbReference>
<proteinExistence type="predicted"/>
<evidence type="ECO:0000256" key="2">
    <source>
        <dbReference type="ARBA" id="ARBA00022801"/>
    </source>
</evidence>
<dbReference type="AlphaFoldDB" id="A0A1H6MEY4"/>
<evidence type="ECO:0000256" key="1">
    <source>
        <dbReference type="ARBA" id="ARBA00022722"/>
    </source>
</evidence>
<keyword evidence="6" id="KW-1185">Reference proteome</keyword>
<dbReference type="Pfam" id="PF00929">
    <property type="entry name" value="RNase_T"/>
    <property type="match status" value="1"/>
</dbReference>
<evidence type="ECO:0000313" key="5">
    <source>
        <dbReference type="EMBL" id="SEI00121.1"/>
    </source>
</evidence>
<accession>A0A1H6MEY4</accession>
<evidence type="ECO:0000259" key="4">
    <source>
        <dbReference type="SMART" id="SM00479"/>
    </source>
</evidence>
<dbReference type="InterPro" id="IPR051274">
    <property type="entry name" value="3-5_Exoribonuclease"/>
</dbReference>
<dbReference type="Proteomes" id="UP000199371">
    <property type="component" value="Unassembled WGS sequence"/>
</dbReference>
<dbReference type="GO" id="GO:0006259">
    <property type="term" value="P:DNA metabolic process"/>
    <property type="evidence" value="ECO:0007669"/>
    <property type="project" value="UniProtKB-ARBA"/>
</dbReference>
<dbReference type="InterPro" id="IPR013520">
    <property type="entry name" value="Ribonucl_H"/>
</dbReference>
<keyword evidence="3 5" id="KW-0269">Exonuclease</keyword>
<feature type="domain" description="Exonuclease" evidence="4">
    <location>
        <begin position="2"/>
        <end position="177"/>
    </location>
</feature>
<sequence length="203" mass="22498">MRFIAFDLELTCERDVADYPHKIIEIGAVLCGEGKIIDEFQSYVQPMSDYELTQFCSELTGITKKQLADAPLIQHVAATFGQFINNSKPELIISWGLGDRDILTAECTAAGINSPLTGFDYQNFKKVFCKQRKIKRVGLKTALQICGIPPEGRQHSAVSDATNLARLFSHSFKICIERAHFSSSSDGTLPYEAIIKARSSSSQ</sequence>
<keyword evidence="1" id="KW-0540">Nuclease</keyword>
<dbReference type="SUPFAM" id="SSF53098">
    <property type="entry name" value="Ribonuclease H-like"/>
    <property type="match status" value="1"/>
</dbReference>
<dbReference type="RefSeq" id="WP_177172243.1">
    <property type="nucleotide sequence ID" value="NZ_FNXF01000010.1"/>
</dbReference>
<dbReference type="SMART" id="SM00479">
    <property type="entry name" value="EXOIII"/>
    <property type="match status" value="1"/>
</dbReference>
<dbReference type="InterPro" id="IPR012337">
    <property type="entry name" value="RNaseH-like_sf"/>
</dbReference>
<name>A0A1H6MEY4_9GAMM</name>
<evidence type="ECO:0000313" key="6">
    <source>
        <dbReference type="Proteomes" id="UP000199371"/>
    </source>
</evidence>
<reference evidence="6" key="1">
    <citation type="submission" date="2016-10" db="EMBL/GenBank/DDBJ databases">
        <authorList>
            <person name="Varghese N."/>
            <person name="Submissions S."/>
        </authorList>
    </citation>
    <scope>NUCLEOTIDE SEQUENCE [LARGE SCALE GENOMIC DNA]</scope>
    <source>
        <strain evidence="6">DSM 17616</strain>
    </source>
</reference>